<evidence type="ECO:0000313" key="2">
    <source>
        <dbReference type="Proteomes" id="UP000821845"/>
    </source>
</evidence>
<comment type="caution">
    <text evidence="1">The sequence shown here is derived from an EMBL/GenBank/DDBJ whole genome shotgun (WGS) entry which is preliminary data.</text>
</comment>
<gene>
    <name evidence="1" type="ORF">HPB50_012429</name>
</gene>
<name>A0ACB7SVR0_HYAAI</name>
<protein>
    <submittedName>
        <fullName evidence="1">Uncharacterized protein</fullName>
    </submittedName>
</protein>
<organism evidence="1 2">
    <name type="scientific">Hyalomma asiaticum</name>
    <name type="common">Tick</name>
    <dbReference type="NCBI Taxonomy" id="266040"/>
    <lineage>
        <taxon>Eukaryota</taxon>
        <taxon>Metazoa</taxon>
        <taxon>Ecdysozoa</taxon>
        <taxon>Arthropoda</taxon>
        <taxon>Chelicerata</taxon>
        <taxon>Arachnida</taxon>
        <taxon>Acari</taxon>
        <taxon>Parasitiformes</taxon>
        <taxon>Ixodida</taxon>
        <taxon>Ixodoidea</taxon>
        <taxon>Ixodidae</taxon>
        <taxon>Hyalomminae</taxon>
        <taxon>Hyalomma</taxon>
    </lineage>
</organism>
<dbReference type="EMBL" id="CM023482">
    <property type="protein sequence ID" value="KAH6938770.1"/>
    <property type="molecule type" value="Genomic_DNA"/>
</dbReference>
<evidence type="ECO:0000313" key="1">
    <source>
        <dbReference type="EMBL" id="KAH6938770.1"/>
    </source>
</evidence>
<accession>A0ACB7SVR0</accession>
<reference evidence="1" key="1">
    <citation type="submission" date="2020-05" db="EMBL/GenBank/DDBJ databases">
        <title>Large-scale comparative analyses of tick genomes elucidate their genetic diversity and vector capacities.</title>
        <authorList>
            <person name="Jia N."/>
            <person name="Wang J."/>
            <person name="Shi W."/>
            <person name="Du L."/>
            <person name="Sun Y."/>
            <person name="Zhan W."/>
            <person name="Jiang J."/>
            <person name="Wang Q."/>
            <person name="Zhang B."/>
            <person name="Ji P."/>
            <person name="Sakyi L.B."/>
            <person name="Cui X."/>
            <person name="Yuan T."/>
            <person name="Jiang B."/>
            <person name="Yang W."/>
            <person name="Lam T.T.-Y."/>
            <person name="Chang Q."/>
            <person name="Ding S."/>
            <person name="Wang X."/>
            <person name="Zhu J."/>
            <person name="Ruan X."/>
            <person name="Zhao L."/>
            <person name="Wei J."/>
            <person name="Que T."/>
            <person name="Du C."/>
            <person name="Cheng J."/>
            <person name="Dai P."/>
            <person name="Han X."/>
            <person name="Huang E."/>
            <person name="Gao Y."/>
            <person name="Liu J."/>
            <person name="Shao H."/>
            <person name="Ye R."/>
            <person name="Li L."/>
            <person name="Wei W."/>
            <person name="Wang X."/>
            <person name="Wang C."/>
            <person name="Yang T."/>
            <person name="Huo Q."/>
            <person name="Li W."/>
            <person name="Guo W."/>
            <person name="Chen H."/>
            <person name="Zhou L."/>
            <person name="Ni X."/>
            <person name="Tian J."/>
            <person name="Zhou Y."/>
            <person name="Sheng Y."/>
            <person name="Liu T."/>
            <person name="Pan Y."/>
            <person name="Xia L."/>
            <person name="Li J."/>
            <person name="Zhao F."/>
            <person name="Cao W."/>
        </authorList>
    </citation>
    <scope>NUCLEOTIDE SEQUENCE</scope>
    <source>
        <strain evidence="1">Hyas-2018</strain>
    </source>
</reference>
<dbReference type="Proteomes" id="UP000821845">
    <property type="component" value="Chromosome 2"/>
</dbReference>
<keyword evidence="2" id="KW-1185">Reference proteome</keyword>
<sequence length="149" mass="16855">MLQPPTPRYQGRGKDSEETTKPCENRATRWRKRRSLPMFGADNTVPPGNAFTHLPVAISPQLYWTATPTEELVYVVYIYTLWLAPKAAKTAGRDPSWESFGEEQRPLLFSLREVYVSAVTSRATFREMSSARLVYLRGMQRAALATGKG</sequence>
<proteinExistence type="predicted"/>